<evidence type="ECO:0000256" key="1">
    <source>
        <dbReference type="SAM" id="Coils"/>
    </source>
</evidence>
<feature type="coiled-coil region" evidence="1">
    <location>
        <begin position="224"/>
        <end position="251"/>
    </location>
</feature>
<dbReference type="AlphaFoldDB" id="A0AAN6PGD1"/>
<dbReference type="Proteomes" id="UP001303115">
    <property type="component" value="Unassembled WGS sequence"/>
</dbReference>
<dbReference type="InterPro" id="IPR006073">
    <property type="entry name" value="GTP-bd"/>
</dbReference>
<dbReference type="PANTHER" id="PTHR10903">
    <property type="entry name" value="GTPASE, IMAP FAMILY MEMBER-RELATED"/>
    <property type="match status" value="1"/>
</dbReference>
<gene>
    <name evidence="3" type="ORF">C8A01DRAFT_46258</name>
</gene>
<sequence>MFKAKRQSPNDVFIAVMGVTGSGKSSFISLCSGKSVSIGHSLESCTSTVDIYAYDVSPERTVYLIDTPGFDDTTKSDTDVLSEIAAWLVDSYRNKILLHGIIYLHRITDNRMQGSAKRNFLMFKQLCGPDALKHVILATTMWDRVPDGDGVDREKVLVDTPEFWGWMLARGSSCHRHDNTEASARAIVGLLVDHDGPPVATDLQRQLVDEHRPLDQTSAGRELHSEMLREKEKWERERREMERQMLVAVQQRDRETERLLREERDSYTRKISKVEGDTEKLRSTMEKLLADRDERVALVERELERQKAAYEGELRRFQERAQQLKEERDGLEKERALAELGALQQVQLRRGERAENTRLSGYSISMYGSARVCLSPSYTAVATPNGCPEITFGSAKLVAASVGDSSITGAAAWIARYSDGTWRRSANLETQYPYLGENIRTHGLQALEYCALGPGPRHYARWKNGAKSCNATDQVRGLLRNCKRDAAKTGSKIVAVAFGYGDACVISYGCLRRPETLVSCWNLFGYYPDLERFLRENSAVRIVAIALDPSSTTDYIMVYYTTEPDGRGGYGLVSNCSESDDAALDKWWNTTCGLST</sequence>
<keyword evidence="1" id="KW-0175">Coiled coil</keyword>
<accession>A0AAN6PGD1</accession>
<dbReference type="SUPFAM" id="SSF52540">
    <property type="entry name" value="P-loop containing nucleoside triphosphate hydrolases"/>
    <property type="match status" value="1"/>
</dbReference>
<evidence type="ECO:0000259" key="2">
    <source>
        <dbReference type="Pfam" id="PF01926"/>
    </source>
</evidence>
<keyword evidence="4" id="KW-1185">Reference proteome</keyword>
<dbReference type="Pfam" id="PF01926">
    <property type="entry name" value="MMR_HSR1"/>
    <property type="match status" value="1"/>
</dbReference>
<evidence type="ECO:0000313" key="3">
    <source>
        <dbReference type="EMBL" id="KAK4040361.1"/>
    </source>
</evidence>
<feature type="coiled-coil region" evidence="1">
    <location>
        <begin position="300"/>
        <end position="341"/>
    </location>
</feature>
<proteinExistence type="predicted"/>
<evidence type="ECO:0000313" key="4">
    <source>
        <dbReference type="Proteomes" id="UP001303115"/>
    </source>
</evidence>
<dbReference type="PANTHER" id="PTHR10903:SF184">
    <property type="entry name" value="GTP-BINDING PROTEIN A"/>
    <property type="match status" value="1"/>
</dbReference>
<dbReference type="EMBL" id="MU854378">
    <property type="protein sequence ID" value="KAK4040361.1"/>
    <property type="molecule type" value="Genomic_DNA"/>
</dbReference>
<feature type="domain" description="G" evidence="2">
    <location>
        <begin position="14"/>
        <end position="82"/>
    </location>
</feature>
<organism evidence="3 4">
    <name type="scientific">Parachaetomium inaequale</name>
    <dbReference type="NCBI Taxonomy" id="2588326"/>
    <lineage>
        <taxon>Eukaryota</taxon>
        <taxon>Fungi</taxon>
        <taxon>Dikarya</taxon>
        <taxon>Ascomycota</taxon>
        <taxon>Pezizomycotina</taxon>
        <taxon>Sordariomycetes</taxon>
        <taxon>Sordariomycetidae</taxon>
        <taxon>Sordariales</taxon>
        <taxon>Chaetomiaceae</taxon>
        <taxon>Parachaetomium</taxon>
    </lineage>
</organism>
<dbReference type="InterPro" id="IPR027417">
    <property type="entry name" value="P-loop_NTPase"/>
</dbReference>
<dbReference type="Gene3D" id="3.40.50.300">
    <property type="entry name" value="P-loop containing nucleotide triphosphate hydrolases"/>
    <property type="match status" value="1"/>
</dbReference>
<dbReference type="GO" id="GO:0005525">
    <property type="term" value="F:GTP binding"/>
    <property type="evidence" value="ECO:0007669"/>
    <property type="project" value="InterPro"/>
</dbReference>
<comment type="caution">
    <text evidence="3">The sequence shown here is derived from an EMBL/GenBank/DDBJ whole genome shotgun (WGS) entry which is preliminary data.</text>
</comment>
<reference evidence="4" key="1">
    <citation type="journal article" date="2023" name="Mol. Phylogenet. Evol.">
        <title>Genome-scale phylogeny and comparative genomics of the fungal order Sordariales.</title>
        <authorList>
            <person name="Hensen N."/>
            <person name="Bonometti L."/>
            <person name="Westerberg I."/>
            <person name="Brannstrom I.O."/>
            <person name="Guillou S."/>
            <person name="Cros-Aarteil S."/>
            <person name="Calhoun S."/>
            <person name="Haridas S."/>
            <person name="Kuo A."/>
            <person name="Mondo S."/>
            <person name="Pangilinan J."/>
            <person name="Riley R."/>
            <person name="LaButti K."/>
            <person name="Andreopoulos B."/>
            <person name="Lipzen A."/>
            <person name="Chen C."/>
            <person name="Yan M."/>
            <person name="Daum C."/>
            <person name="Ng V."/>
            <person name="Clum A."/>
            <person name="Steindorff A."/>
            <person name="Ohm R.A."/>
            <person name="Martin F."/>
            <person name="Silar P."/>
            <person name="Natvig D.O."/>
            <person name="Lalanne C."/>
            <person name="Gautier V."/>
            <person name="Ament-Velasquez S.L."/>
            <person name="Kruys A."/>
            <person name="Hutchinson M.I."/>
            <person name="Powell A.J."/>
            <person name="Barry K."/>
            <person name="Miller A.N."/>
            <person name="Grigoriev I.V."/>
            <person name="Debuchy R."/>
            <person name="Gladieux P."/>
            <person name="Hiltunen Thoren M."/>
            <person name="Johannesson H."/>
        </authorList>
    </citation>
    <scope>NUCLEOTIDE SEQUENCE [LARGE SCALE GENOMIC DNA]</scope>
    <source>
        <strain evidence="4">CBS 284.82</strain>
    </source>
</reference>
<name>A0AAN6PGD1_9PEZI</name>
<dbReference type="InterPro" id="IPR045058">
    <property type="entry name" value="GIMA/IAN/Toc"/>
</dbReference>
<protein>
    <recommendedName>
        <fullName evidence="2">G domain-containing protein</fullName>
    </recommendedName>
</protein>
<dbReference type="CDD" id="cd00882">
    <property type="entry name" value="Ras_like_GTPase"/>
    <property type="match status" value="1"/>
</dbReference>